<dbReference type="InterPro" id="IPR042380">
    <property type="entry name" value="TNFSF18"/>
</dbReference>
<dbReference type="InterPro" id="IPR006052">
    <property type="entry name" value="TNF_dom"/>
</dbReference>
<comment type="similarity">
    <text evidence="1">Belongs to the tumor necrosis factor family.</text>
</comment>
<evidence type="ECO:0000256" key="2">
    <source>
        <dbReference type="SAM" id="Phobius"/>
    </source>
</evidence>
<keyword evidence="2" id="KW-0812">Transmembrane</keyword>
<reference evidence="4 5" key="1">
    <citation type="journal article" date="2010" name="Nature">
        <title>The genome of a songbird.</title>
        <authorList>
            <person name="Warren W.C."/>
            <person name="Clayton D.F."/>
            <person name="Ellegren H."/>
            <person name="Arnold A.P."/>
            <person name="Hillier L.W."/>
            <person name="Kunstner A."/>
            <person name="Searle S."/>
            <person name="White S."/>
            <person name="Vilella A.J."/>
            <person name="Fairley S."/>
            <person name="Heger A."/>
            <person name="Kong L."/>
            <person name="Ponting C.P."/>
            <person name="Jarvis E.D."/>
            <person name="Mello C.V."/>
            <person name="Minx P."/>
            <person name="Lovell P."/>
            <person name="Velho T.A."/>
            <person name="Ferris M."/>
            <person name="Balakrishnan C.N."/>
            <person name="Sinha S."/>
            <person name="Blatti C."/>
            <person name="London S.E."/>
            <person name="Li Y."/>
            <person name="Lin Y.C."/>
            <person name="George J."/>
            <person name="Sweedler J."/>
            <person name="Southey B."/>
            <person name="Gunaratne P."/>
            <person name="Watson M."/>
            <person name="Nam K."/>
            <person name="Backstrom N."/>
            <person name="Smeds L."/>
            <person name="Nabholz B."/>
            <person name="Itoh Y."/>
            <person name="Whitney O."/>
            <person name="Pfenning A.R."/>
            <person name="Howard J."/>
            <person name="Volker M."/>
            <person name="Skinner B.M."/>
            <person name="Griffin D.K."/>
            <person name="Ye L."/>
            <person name="McLaren W.M."/>
            <person name="Flicek P."/>
            <person name="Quesada V."/>
            <person name="Velasco G."/>
            <person name="Lopez-Otin C."/>
            <person name="Puente X.S."/>
            <person name="Olender T."/>
            <person name="Lancet D."/>
            <person name="Smit A.F."/>
            <person name="Hubley R."/>
            <person name="Konkel M.K."/>
            <person name="Walker J.A."/>
            <person name="Batzer M.A."/>
            <person name="Gu W."/>
            <person name="Pollock D.D."/>
            <person name="Chen L."/>
            <person name="Cheng Z."/>
            <person name="Eichler E.E."/>
            <person name="Stapley J."/>
            <person name="Slate J."/>
            <person name="Ekblom R."/>
            <person name="Birkhead T."/>
            <person name="Burke T."/>
            <person name="Burt D."/>
            <person name="Scharff C."/>
            <person name="Adam I."/>
            <person name="Richard H."/>
            <person name="Sultan M."/>
            <person name="Soldatov A."/>
            <person name="Lehrach H."/>
            <person name="Edwards S.V."/>
            <person name="Yang S.P."/>
            <person name="Li X."/>
            <person name="Graves T."/>
            <person name="Fulton L."/>
            <person name="Nelson J."/>
            <person name="Chinwalla A."/>
            <person name="Hou S."/>
            <person name="Mardis E.R."/>
            <person name="Wilson R.K."/>
        </authorList>
    </citation>
    <scope>NUCLEOTIDE SEQUENCE [LARGE SCALE GENOMIC DNA]</scope>
</reference>
<keyword evidence="2" id="KW-1133">Transmembrane helix</keyword>
<reference evidence="4" key="3">
    <citation type="submission" date="2025-09" db="UniProtKB">
        <authorList>
            <consortium name="Ensembl"/>
        </authorList>
    </citation>
    <scope>IDENTIFICATION</scope>
</reference>
<dbReference type="GO" id="GO:0002309">
    <property type="term" value="P:T cell proliferation involved in immune response"/>
    <property type="evidence" value="ECO:0007669"/>
    <property type="project" value="InterPro"/>
</dbReference>
<dbReference type="PANTHER" id="PTHR15267:SF1">
    <property type="entry name" value="TUMOR NECROSIS FACTOR LIGAND SUPERFAMILY MEMBER 18"/>
    <property type="match status" value="1"/>
</dbReference>
<dbReference type="GO" id="GO:0009986">
    <property type="term" value="C:cell surface"/>
    <property type="evidence" value="ECO:0007669"/>
    <property type="project" value="TreeGrafter"/>
</dbReference>
<dbReference type="AlphaFoldDB" id="A0A674GUB2"/>
<dbReference type="Proteomes" id="UP000007754">
    <property type="component" value="Chromosome 8"/>
</dbReference>
<proteinExistence type="inferred from homology"/>
<dbReference type="InterPro" id="IPR008983">
    <property type="entry name" value="Tumour_necrosis_fac-like_dom"/>
</dbReference>
<dbReference type="Gene3D" id="2.60.120.40">
    <property type="match status" value="1"/>
</dbReference>
<dbReference type="GO" id="GO:0033209">
    <property type="term" value="P:tumor necrosis factor-mediated signaling pathway"/>
    <property type="evidence" value="ECO:0007669"/>
    <property type="project" value="InterPro"/>
</dbReference>
<organism evidence="4 5">
    <name type="scientific">Taeniopygia guttata</name>
    <name type="common">Zebra finch</name>
    <name type="synonym">Poephila guttata</name>
    <dbReference type="NCBI Taxonomy" id="59729"/>
    <lineage>
        <taxon>Eukaryota</taxon>
        <taxon>Metazoa</taxon>
        <taxon>Chordata</taxon>
        <taxon>Craniata</taxon>
        <taxon>Vertebrata</taxon>
        <taxon>Euteleostomi</taxon>
        <taxon>Archelosauria</taxon>
        <taxon>Archosauria</taxon>
        <taxon>Dinosauria</taxon>
        <taxon>Saurischia</taxon>
        <taxon>Theropoda</taxon>
        <taxon>Coelurosauria</taxon>
        <taxon>Aves</taxon>
        <taxon>Neognathae</taxon>
        <taxon>Neoaves</taxon>
        <taxon>Telluraves</taxon>
        <taxon>Australaves</taxon>
        <taxon>Passeriformes</taxon>
        <taxon>Passeroidea</taxon>
        <taxon>Estrildidae</taxon>
        <taxon>Estrildinae</taxon>
        <taxon>Taeniopygia</taxon>
    </lineage>
</organism>
<protein>
    <recommendedName>
        <fullName evidence="3">THD domain-containing protein</fullName>
    </recommendedName>
</protein>
<evidence type="ECO:0000259" key="3">
    <source>
        <dbReference type="PROSITE" id="PS50049"/>
    </source>
</evidence>
<dbReference type="GO" id="GO:0042129">
    <property type="term" value="P:regulation of T cell proliferation"/>
    <property type="evidence" value="ECO:0007669"/>
    <property type="project" value="TreeGrafter"/>
</dbReference>
<reference evidence="4" key="2">
    <citation type="submission" date="2025-08" db="UniProtKB">
        <authorList>
            <consortium name="Ensembl"/>
        </authorList>
    </citation>
    <scope>IDENTIFICATION</scope>
</reference>
<name>A0A674GUB2_TAEGU</name>
<dbReference type="InParanoid" id="A0A674GUB2"/>
<dbReference type="SUPFAM" id="SSF49842">
    <property type="entry name" value="TNF-like"/>
    <property type="match status" value="1"/>
</dbReference>
<evidence type="ECO:0000313" key="4">
    <source>
        <dbReference type="Ensembl" id="ENSTGUP00000026215.1"/>
    </source>
</evidence>
<evidence type="ECO:0000313" key="5">
    <source>
        <dbReference type="Proteomes" id="UP000007754"/>
    </source>
</evidence>
<dbReference type="Ensembl" id="ENSTGUT00000032143.1">
    <property type="protein sequence ID" value="ENSTGUP00000026215.1"/>
    <property type="gene ID" value="ENSTGUG00000027132.1"/>
</dbReference>
<dbReference type="PANTHER" id="PTHR15267">
    <property type="entry name" value="TUMOR NECROSIS FACTOR LIGAND SUPERFAMILY MEMBER 18"/>
    <property type="match status" value="1"/>
</dbReference>
<dbReference type="GO" id="GO:0005164">
    <property type="term" value="F:tumor necrosis factor receptor binding"/>
    <property type="evidence" value="ECO:0007669"/>
    <property type="project" value="InterPro"/>
</dbReference>
<sequence>MEAPAMLENGKNAPEKRRSTCLPVAFHPLIFVLIIISALVPIVFCLLHHQQAPGSCWAHGSLNESSTEDPYVLIWNWKLEHCNGIVQAQGQYLIIQQSGKYFIYAQLFRKETLKEPFTMMLYKNQTIALNNAVGHVNGTINFARPFFLQKGDKLSCKKNDKSDDSLLENQTYWGLFKM</sequence>
<keyword evidence="2" id="KW-0472">Membrane</keyword>
<keyword evidence="5" id="KW-1185">Reference proteome</keyword>
<dbReference type="OMA" id="NYFIYAQ"/>
<dbReference type="Pfam" id="PF00229">
    <property type="entry name" value="TNF"/>
    <property type="match status" value="1"/>
</dbReference>
<dbReference type="PROSITE" id="PS50049">
    <property type="entry name" value="THD_2"/>
    <property type="match status" value="1"/>
</dbReference>
<dbReference type="GO" id="GO:0016020">
    <property type="term" value="C:membrane"/>
    <property type="evidence" value="ECO:0007669"/>
    <property type="project" value="InterPro"/>
</dbReference>
<accession>A0A674GUB2</accession>
<feature type="transmembrane region" description="Helical" evidence="2">
    <location>
        <begin position="21"/>
        <end position="44"/>
    </location>
</feature>
<dbReference type="GeneTree" id="ENSGT00950000185631"/>
<evidence type="ECO:0000256" key="1">
    <source>
        <dbReference type="ARBA" id="ARBA00008670"/>
    </source>
</evidence>
<feature type="domain" description="THD" evidence="3">
    <location>
        <begin position="56"/>
        <end position="178"/>
    </location>
</feature>